<dbReference type="PANTHER" id="PTHR11929:SF194">
    <property type="entry name" value="ALPHA-(1,3)-FUCOSYLTRANSFERASE 10"/>
    <property type="match status" value="1"/>
</dbReference>
<evidence type="ECO:0000256" key="10">
    <source>
        <dbReference type="ARBA" id="ARBA00023180"/>
    </source>
</evidence>
<dbReference type="PANTHER" id="PTHR11929">
    <property type="entry name" value="ALPHA- 1,3 -FUCOSYLTRANSFERASE"/>
    <property type="match status" value="1"/>
</dbReference>
<evidence type="ECO:0000256" key="6">
    <source>
        <dbReference type="ARBA" id="ARBA00022692"/>
    </source>
</evidence>
<dbReference type="SUPFAM" id="SSF53756">
    <property type="entry name" value="UDP-Glycosyltransferase/glycogen phosphorylase"/>
    <property type="match status" value="1"/>
</dbReference>
<dbReference type="AlphaFoldDB" id="A0AAV8Y3W5"/>
<evidence type="ECO:0000256" key="8">
    <source>
        <dbReference type="ARBA" id="ARBA00022989"/>
    </source>
</evidence>
<comment type="subcellular location">
    <subcellularLocation>
        <location evidence="1 11">Golgi apparatus</location>
        <location evidence="1 11">Golgi stack membrane</location>
        <topology evidence="1 11">Single-pass type II membrane protein</topology>
    </subcellularLocation>
</comment>
<protein>
    <recommendedName>
        <fullName evidence="11">Fucosyltransferase</fullName>
        <ecNumber evidence="11">2.4.1.-</ecNumber>
    </recommendedName>
</protein>
<evidence type="ECO:0000256" key="4">
    <source>
        <dbReference type="ARBA" id="ARBA00022676"/>
    </source>
</evidence>
<dbReference type="Proteomes" id="UP001162162">
    <property type="component" value="Unassembled WGS sequence"/>
</dbReference>
<accession>A0AAV8Y3W5</accession>
<evidence type="ECO:0000256" key="11">
    <source>
        <dbReference type="RuleBase" id="RU003832"/>
    </source>
</evidence>
<organism evidence="14 15">
    <name type="scientific">Aromia moschata</name>
    <dbReference type="NCBI Taxonomy" id="1265417"/>
    <lineage>
        <taxon>Eukaryota</taxon>
        <taxon>Metazoa</taxon>
        <taxon>Ecdysozoa</taxon>
        <taxon>Arthropoda</taxon>
        <taxon>Hexapoda</taxon>
        <taxon>Insecta</taxon>
        <taxon>Pterygota</taxon>
        <taxon>Neoptera</taxon>
        <taxon>Endopterygota</taxon>
        <taxon>Coleoptera</taxon>
        <taxon>Polyphaga</taxon>
        <taxon>Cucujiformia</taxon>
        <taxon>Chrysomeloidea</taxon>
        <taxon>Cerambycidae</taxon>
        <taxon>Cerambycinae</taxon>
        <taxon>Callichromatini</taxon>
        <taxon>Aromia</taxon>
    </lineage>
</organism>
<keyword evidence="7" id="KW-0735">Signal-anchor</keyword>
<sequence>MLHYIRNLKLKTFCYVVICFVICCLIFQIIFLSTNERPLPTLVWWTPFMPKGYRIISCYNELYKCLITSNRSYITNANRGAYLFYGSRIENHDFPLPRDDTLWAVFHEESPKNYAPLLFKETQNLFNITSTFSRYSDIPVTLQYLANLDLIKDTKYCMTFIRLSQLDPLDLYNEELLKFISKYKFIIAFENAMCHDYITEKLWRPLIVGAIPIYLGSPTIQDWLPNKNSAVLVKDFETLKAVAEKIKMINEDDTTYESFLDHKLKLTVSNELLKKSILYDHPIATFECSVCKEVYEGGHYKYTKRRQNIYNCPKPKVLRTENTWNQHWELGKCQSKALNLLIGRNEPYSPELFDITWKTFLNERNC</sequence>
<evidence type="ECO:0000259" key="13">
    <source>
        <dbReference type="Pfam" id="PF17039"/>
    </source>
</evidence>
<keyword evidence="5 11" id="KW-0808">Transferase</keyword>
<evidence type="ECO:0000256" key="9">
    <source>
        <dbReference type="ARBA" id="ARBA00023136"/>
    </source>
</evidence>
<evidence type="ECO:0000313" key="15">
    <source>
        <dbReference type="Proteomes" id="UP001162162"/>
    </source>
</evidence>
<evidence type="ECO:0000256" key="5">
    <source>
        <dbReference type="ARBA" id="ARBA00022679"/>
    </source>
</evidence>
<keyword evidence="10" id="KW-0325">Glycoprotein</keyword>
<evidence type="ECO:0000256" key="1">
    <source>
        <dbReference type="ARBA" id="ARBA00004447"/>
    </source>
</evidence>
<feature type="transmembrane region" description="Helical" evidence="11">
    <location>
        <begin position="12"/>
        <end position="32"/>
    </location>
</feature>
<dbReference type="InterPro" id="IPR031481">
    <property type="entry name" value="Glyco_tran_10_N"/>
</dbReference>
<comment type="caution">
    <text evidence="14">The sequence shown here is derived from an EMBL/GenBank/DDBJ whole genome shotgun (WGS) entry which is preliminary data.</text>
</comment>
<dbReference type="GO" id="GO:0032580">
    <property type="term" value="C:Golgi cisterna membrane"/>
    <property type="evidence" value="ECO:0007669"/>
    <property type="project" value="UniProtKB-SubCell"/>
</dbReference>
<dbReference type="Pfam" id="PF00852">
    <property type="entry name" value="Glyco_transf_10"/>
    <property type="match status" value="1"/>
</dbReference>
<dbReference type="InterPro" id="IPR038577">
    <property type="entry name" value="GT10-like_C_sf"/>
</dbReference>
<dbReference type="Gene3D" id="3.40.50.11660">
    <property type="entry name" value="Glycosyl transferase family 10, C-terminal domain"/>
    <property type="match status" value="1"/>
</dbReference>
<evidence type="ECO:0000259" key="12">
    <source>
        <dbReference type="Pfam" id="PF00852"/>
    </source>
</evidence>
<evidence type="ECO:0000256" key="2">
    <source>
        <dbReference type="ARBA" id="ARBA00004922"/>
    </source>
</evidence>
<name>A0AAV8Y3W5_9CUCU</name>
<comment type="pathway">
    <text evidence="2">Protein modification; protein glycosylation.</text>
</comment>
<dbReference type="InterPro" id="IPR055270">
    <property type="entry name" value="Glyco_tran_10_C"/>
</dbReference>
<keyword evidence="4 11" id="KW-0328">Glycosyltransferase</keyword>
<feature type="domain" description="Fucosyltransferase N-terminal" evidence="13">
    <location>
        <begin position="42"/>
        <end position="140"/>
    </location>
</feature>
<dbReference type="InterPro" id="IPR001503">
    <property type="entry name" value="Glyco_trans_10"/>
</dbReference>
<dbReference type="EMBL" id="JAPWTK010000196">
    <property type="protein sequence ID" value="KAJ8946120.1"/>
    <property type="molecule type" value="Genomic_DNA"/>
</dbReference>
<comment type="similarity">
    <text evidence="3 11">Belongs to the glycosyltransferase 10 family.</text>
</comment>
<dbReference type="EC" id="2.4.1.-" evidence="11"/>
<reference evidence="14" key="1">
    <citation type="journal article" date="2023" name="Insect Mol. Biol.">
        <title>Genome sequencing provides insights into the evolution of gene families encoding plant cell wall-degrading enzymes in longhorned beetles.</title>
        <authorList>
            <person name="Shin N.R."/>
            <person name="Okamura Y."/>
            <person name="Kirsch R."/>
            <person name="Pauchet Y."/>
        </authorList>
    </citation>
    <scope>NUCLEOTIDE SEQUENCE</scope>
    <source>
        <strain evidence="14">AMC_N1</strain>
    </source>
</reference>
<keyword evidence="8 11" id="KW-1133">Transmembrane helix</keyword>
<evidence type="ECO:0000256" key="7">
    <source>
        <dbReference type="ARBA" id="ARBA00022968"/>
    </source>
</evidence>
<keyword evidence="9 11" id="KW-0472">Membrane</keyword>
<keyword evidence="15" id="KW-1185">Reference proteome</keyword>
<keyword evidence="11" id="KW-0333">Golgi apparatus</keyword>
<feature type="domain" description="Fucosyltransferase C-terminal" evidence="12">
    <location>
        <begin position="172"/>
        <end position="301"/>
    </location>
</feature>
<proteinExistence type="inferred from homology"/>
<evidence type="ECO:0000256" key="3">
    <source>
        <dbReference type="ARBA" id="ARBA00008919"/>
    </source>
</evidence>
<dbReference type="FunFam" id="3.40.50.11660:FF:000002">
    <property type="entry name" value="Alpha-(1,3)-fucosyltransferase"/>
    <property type="match status" value="1"/>
</dbReference>
<keyword evidence="6 11" id="KW-0812">Transmembrane</keyword>
<dbReference type="GO" id="GO:0046920">
    <property type="term" value="F:alpha-(1-&gt;3)-fucosyltransferase activity"/>
    <property type="evidence" value="ECO:0007669"/>
    <property type="project" value="TreeGrafter"/>
</dbReference>
<evidence type="ECO:0000313" key="14">
    <source>
        <dbReference type="EMBL" id="KAJ8946120.1"/>
    </source>
</evidence>
<gene>
    <name evidence="14" type="ORF">NQ318_013170</name>
</gene>
<dbReference type="Pfam" id="PF17039">
    <property type="entry name" value="Glyco_tran_10_N"/>
    <property type="match status" value="1"/>
</dbReference>